<dbReference type="Proteomes" id="UP001595713">
    <property type="component" value="Unassembled WGS sequence"/>
</dbReference>
<gene>
    <name evidence="3" type="ORF">ACFONA_02025</name>
</gene>
<proteinExistence type="predicted"/>
<keyword evidence="4" id="KW-1185">Reference proteome</keyword>
<feature type="region of interest" description="Disordered" evidence="1">
    <location>
        <begin position="73"/>
        <end position="107"/>
    </location>
</feature>
<evidence type="ECO:0000313" key="4">
    <source>
        <dbReference type="Proteomes" id="UP001595713"/>
    </source>
</evidence>
<evidence type="ECO:0008006" key="5">
    <source>
        <dbReference type="Google" id="ProtNLM"/>
    </source>
</evidence>
<protein>
    <recommendedName>
        <fullName evidence="5">Energy transducer TonB</fullName>
    </recommendedName>
</protein>
<sequence>MPSTSYQSSSKRRRAIGLGLAVAAHLIVLVIMLTMAPKLMTPDKKDPTAFTMFDVPGPVPDPGAKEIEIEKKKPATAASGAPGRAPTPAPAKAPPVPPTPPTPTLIGGHELFQAADIANLPQRGGGDSGSGSGKDSGSVYGPGAGPGGERLYEAEWEREPTKAEMAFYMQGVNQQEGWGLVACKTIPGNRVDNCRSLGESPLGAGISRAMRLAAWQFRVLPPRIGGRPQIGVWVRIRFDIVAGVATKRG</sequence>
<feature type="region of interest" description="Disordered" evidence="1">
    <location>
        <begin position="119"/>
        <end position="150"/>
    </location>
</feature>
<comment type="caution">
    <text evidence="3">The sequence shown here is derived from an EMBL/GenBank/DDBJ whole genome shotgun (WGS) entry which is preliminary data.</text>
</comment>
<keyword evidence="2" id="KW-0812">Transmembrane</keyword>
<keyword evidence="2" id="KW-0472">Membrane</keyword>
<organism evidence="3 4">
    <name type="scientific">Sphingomonas hylomeconis</name>
    <dbReference type="NCBI Taxonomy" id="1395958"/>
    <lineage>
        <taxon>Bacteria</taxon>
        <taxon>Pseudomonadati</taxon>
        <taxon>Pseudomonadota</taxon>
        <taxon>Alphaproteobacteria</taxon>
        <taxon>Sphingomonadales</taxon>
        <taxon>Sphingomonadaceae</taxon>
        <taxon>Sphingomonas</taxon>
    </lineage>
</organism>
<dbReference type="EMBL" id="JBHRXP010000001">
    <property type="protein sequence ID" value="MFC3578929.1"/>
    <property type="molecule type" value="Genomic_DNA"/>
</dbReference>
<name>A0ABV7SSF2_9SPHN</name>
<feature type="compositionally biased region" description="Low complexity" evidence="1">
    <location>
        <begin position="75"/>
        <end position="84"/>
    </location>
</feature>
<evidence type="ECO:0000313" key="3">
    <source>
        <dbReference type="EMBL" id="MFC3578929.1"/>
    </source>
</evidence>
<accession>A0ABV7SSF2</accession>
<feature type="compositionally biased region" description="Pro residues" evidence="1">
    <location>
        <begin position="85"/>
        <end position="103"/>
    </location>
</feature>
<feature type="compositionally biased region" description="Gly residues" evidence="1">
    <location>
        <begin position="123"/>
        <end position="148"/>
    </location>
</feature>
<reference evidence="4" key="1">
    <citation type="journal article" date="2019" name="Int. J. Syst. Evol. Microbiol.">
        <title>The Global Catalogue of Microorganisms (GCM) 10K type strain sequencing project: providing services to taxonomists for standard genome sequencing and annotation.</title>
        <authorList>
            <consortium name="The Broad Institute Genomics Platform"/>
            <consortium name="The Broad Institute Genome Sequencing Center for Infectious Disease"/>
            <person name="Wu L."/>
            <person name="Ma J."/>
        </authorList>
    </citation>
    <scope>NUCLEOTIDE SEQUENCE [LARGE SCALE GENOMIC DNA]</scope>
    <source>
        <strain evidence="4">KCTC 42739</strain>
    </source>
</reference>
<keyword evidence="2" id="KW-1133">Transmembrane helix</keyword>
<evidence type="ECO:0000256" key="1">
    <source>
        <dbReference type="SAM" id="MobiDB-lite"/>
    </source>
</evidence>
<dbReference type="RefSeq" id="WP_261293673.1">
    <property type="nucleotide sequence ID" value="NZ_JANQBK010000004.1"/>
</dbReference>
<evidence type="ECO:0000256" key="2">
    <source>
        <dbReference type="SAM" id="Phobius"/>
    </source>
</evidence>
<feature type="transmembrane region" description="Helical" evidence="2">
    <location>
        <begin position="15"/>
        <end position="36"/>
    </location>
</feature>